<dbReference type="Pfam" id="PF00651">
    <property type="entry name" value="BTB"/>
    <property type="match status" value="1"/>
</dbReference>
<dbReference type="Proteomes" id="UP000310066">
    <property type="component" value="Unassembled WGS sequence"/>
</dbReference>
<comment type="caution">
    <text evidence="3">The sequence shown here is derived from an EMBL/GenBank/DDBJ whole genome shotgun (WGS) entry which is preliminary data.</text>
</comment>
<name>A0A4U0TWY4_9PEZI</name>
<protein>
    <recommendedName>
        <fullName evidence="2">BTB domain-containing protein</fullName>
    </recommendedName>
</protein>
<dbReference type="InterPro" id="IPR011333">
    <property type="entry name" value="SKP1/BTB/POZ_sf"/>
</dbReference>
<evidence type="ECO:0000313" key="4">
    <source>
        <dbReference type="Proteomes" id="UP000310066"/>
    </source>
</evidence>
<dbReference type="PANTHER" id="PTHR47843">
    <property type="entry name" value="BTB DOMAIN-CONTAINING PROTEIN-RELATED"/>
    <property type="match status" value="1"/>
</dbReference>
<organism evidence="3 4">
    <name type="scientific">Friedmanniomyces endolithicus</name>
    <dbReference type="NCBI Taxonomy" id="329885"/>
    <lineage>
        <taxon>Eukaryota</taxon>
        <taxon>Fungi</taxon>
        <taxon>Dikarya</taxon>
        <taxon>Ascomycota</taxon>
        <taxon>Pezizomycotina</taxon>
        <taxon>Dothideomycetes</taxon>
        <taxon>Dothideomycetidae</taxon>
        <taxon>Mycosphaerellales</taxon>
        <taxon>Teratosphaeriaceae</taxon>
        <taxon>Friedmanniomyces</taxon>
    </lineage>
</organism>
<dbReference type="PROSITE" id="PS50097">
    <property type="entry name" value="BTB"/>
    <property type="match status" value="1"/>
</dbReference>
<proteinExistence type="predicted"/>
<dbReference type="EMBL" id="NAJP01000138">
    <property type="protein sequence ID" value="TKA26532.1"/>
    <property type="molecule type" value="Genomic_DNA"/>
</dbReference>
<feature type="compositionally biased region" description="Basic residues" evidence="1">
    <location>
        <begin position="114"/>
        <end position="125"/>
    </location>
</feature>
<evidence type="ECO:0000256" key="1">
    <source>
        <dbReference type="SAM" id="MobiDB-lite"/>
    </source>
</evidence>
<dbReference type="STRING" id="329885.A0A4U0TWY4"/>
<feature type="domain" description="BTB" evidence="2">
    <location>
        <begin position="1"/>
        <end position="56"/>
    </location>
</feature>
<dbReference type="InterPro" id="IPR000210">
    <property type="entry name" value="BTB/POZ_dom"/>
</dbReference>
<feature type="region of interest" description="Disordered" evidence="1">
    <location>
        <begin position="105"/>
        <end position="125"/>
    </location>
</feature>
<dbReference type="AlphaFoldDB" id="A0A4U0TWY4"/>
<dbReference type="CDD" id="cd18186">
    <property type="entry name" value="BTB_POZ_ZBTB_KLHL-like"/>
    <property type="match status" value="1"/>
</dbReference>
<dbReference type="Gene3D" id="3.30.710.10">
    <property type="entry name" value="Potassium Channel Kv1.1, Chain A"/>
    <property type="match status" value="1"/>
</dbReference>
<sequence>MVHAAAIAATSPQMDRLVNGAMKEASGRCAEIRDISVEDFTRFCEYAYRGDYAVPVHTIDETRLAAKIVEDSSNAGPPDHRGDDLDPAVTSIVVDTAQAESAQGIEDWSALQSKKPKTPKLSKKSAFRTKYHSRIYLSSDEYEAEIANQFKPRCNTTDEQDFTPVFLAHARLYTFARMRMIDNLKALTLQKLHNTLIGFRLYENRVRDIVELARYAYTSEHIPDRTDDGETDELRNLVVNYIASEFDCIGGAAIFVAFLEEGGEFVGDFWNTVLNGLL</sequence>
<dbReference type="OrthoDB" id="9997739at2759"/>
<dbReference type="SUPFAM" id="SSF54695">
    <property type="entry name" value="POZ domain"/>
    <property type="match status" value="1"/>
</dbReference>
<evidence type="ECO:0000259" key="2">
    <source>
        <dbReference type="PROSITE" id="PS50097"/>
    </source>
</evidence>
<reference evidence="3 4" key="1">
    <citation type="submission" date="2017-03" db="EMBL/GenBank/DDBJ databases">
        <title>Genomes of endolithic fungi from Antarctica.</title>
        <authorList>
            <person name="Coleine C."/>
            <person name="Masonjones S."/>
            <person name="Stajich J.E."/>
        </authorList>
    </citation>
    <scope>NUCLEOTIDE SEQUENCE [LARGE SCALE GENOMIC DNA]</scope>
    <source>
        <strain evidence="3 4">CCFEE 5311</strain>
    </source>
</reference>
<evidence type="ECO:0000313" key="3">
    <source>
        <dbReference type="EMBL" id="TKA26532.1"/>
    </source>
</evidence>
<gene>
    <name evidence="3" type="ORF">B0A54_17518</name>
</gene>
<accession>A0A4U0TWY4</accession>